<evidence type="ECO:0000256" key="2">
    <source>
        <dbReference type="ARBA" id="ARBA00022475"/>
    </source>
</evidence>
<feature type="transmembrane region" description="Helical" evidence="8">
    <location>
        <begin position="12"/>
        <end position="45"/>
    </location>
</feature>
<keyword evidence="4 8" id="KW-1133">Transmembrane helix</keyword>
<dbReference type="PANTHER" id="PTHR47618">
    <property type="entry name" value="BIFUNCTIONAL OLIGORIBONUCLEASE AND PAP PHOSPHATASE NRNA"/>
    <property type="match status" value="1"/>
</dbReference>
<evidence type="ECO:0000256" key="6">
    <source>
        <dbReference type="PIRNR" id="PIRNR026583"/>
    </source>
</evidence>
<keyword evidence="13" id="KW-1185">Reference proteome</keyword>
<protein>
    <recommendedName>
        <fullName evidence="6">Cyclic-di-AMP phosphodiesterase</fullName>
        <ecNumber evidence="6">3.1.4.-</ecNumber>
    </recommendedName>
</protein>
<dbReference type="EMBL" id="SRIB01000012">
    <property type="protein sequence ID" value="TFZ39481.1"/>
    <property type="molecule type" value="Genomic_DNA"/>
</dbReference>
<dbReference type="Pfam" id="PF01368">
    <property type="entry name" value="DHH"/>
    <property type="match status" value="1"/>
</dbReference>
<dbReference type="InterPro" id="IPR049553">
    <property type="entry name" value="GdpP-like_PAS"/>
</dbReference>
<dbReference type="PANTHER" id="PTHR47618:SF2">
    <property type="entry name" value="CYCLIC-DI-AMP PHOSPHODIESTERASE GDPP"/>
    <property type="match status" value="1"/>
</dbReference>
<dbReference type="Pfam" id="PF24898">
    <property type="entry name" value="GGDEF_GdpP"/>
    <property type="match status" value="1"/>
</dbReference>
<comment type="catalytic activity">
    <reaction evidence="6">
        <text>3',3'-c-di-AMP + H2O = 5'-O-phosphonoadenylyl-(3'-&gt;5')-adenosine + H(+)</text>
        <dbReference type="Rhea" id="RHEA:54420"/>
        <dbReference type="ChEBI" id="CHEBI:15377"/>
        <dbReference type="ChEBI" id="CHEBI:15378"/>
        <dbReference type="ChEBI" id="CHEBI:71500"/>
        <dbReference type="ChEBI" id="CHEBI:138171"/>
    </reaction>
</comment>
<reference evidence="12 13" key="1">
    <citation type="submission" date="2019-03" db="EMBL/GenBank/DDBJ databases">
        <title>Draft genome sequence data and analysis of a Fermenting Bacterium, Soehngenia longevitae strain 1933PT, isolated from petroleum reservoir in Azerbaijan.</title>
        <authorList>
            <person name="Grouzdev D.S."/>
            <person name="Bidzhieva S.K."/>
            <person name="Sokolova D.S."/>
            <person name="Tourova T.P."/>
            <person name="Poltaraus A.B."/>
            <person name="Nazina T.N."/>
        </authorList>
    </citation>
    <scope>NUCLEOTIDE SEQUENCE [LARGE SCALE GENOMIC DNA]</scope>
    <source>
        <strain evidence="12 13">1933P</strain>
    </source>
</reference>
<dbReference type="SUPFAM" id="SSF64182">
    <property type="entry name" value="DHH phosphoesterases"/>
    <property type="match status" value="1"/>
</dbReference>
<feature type="binding site" evidence="7">
    <location>
        <position position="358"/>
    </location>
    <ligand>
        <name>Mn(2+)</name>
        <dbReference type="ChEBI" id="CHEBI:29035"/>
        <label>1</label>
    </ligand>
</feature>
<dbReference type="InterPro" id="IPR001667">
    <property type="entry name" value="DDH_dom"/>
</dbReference>
<dbReference type="InterPro" id="IPR003156">
    <property type="entry name" value="DHHA1_dom"/>
</dbReference>
<dbReference type="Gene3D" id="3.90.1640.10">
    <property type="entry name" value="inorganic pyrophosphatase (n-terminal core)"/>
    <property type="match status" value="1"/>
</dbReference>
<organism evidence="12 13">
    <name type="scientific">Soehngenia longivitae</name>
    <dbReference type="NCBI Taxonomy" id="2562294"/>
    <lineage>
        <taxon>Bacteria</taxon>
        <taxon>Bacillati</taxon>
        <taxon>Bacillota</taxon>
        <taxon>Tissierellia</taxon>
        <taxon>Tissierellales</taxon>
        <taxon>Tissierellaceae</taxon>
        <taxon>Soehngenia</taxon>
    </lineage>
</organism>
<evidence type="ECO:0000259" key="9">
    <source>
        <dbReference type="Pfam" id="PF01368"/>
    </source>
</evidence>
<comment type="similarity">
    <text evidence="6">Belongs to the GdpP/PdeA phosphodiesterase family.</text>
</comment>
<evidence type="ECO:0000256" key="7">
    <source>
        <dbReference type="PIRSR" id="PIRSR026583-50"/>
    </source>
</evidence>
<dbReference type="GO" id="GO:0016787">
    <property type="term" value="F:hydrolase activity"/>
    <property type="evidence" value="ECO:0007669"/>
    <property type="project" value="UniProtKB-UniRule"/>
</dbReference>
<dbReference type="EC" id="3.1.4.-" evidence="6"/>
<dbReference type="FunFam" id="3.90.1640.10:FF:000002">
    <property type="entry name" value="Cyclic-di-AMP phosphodiesterase"/>
    <property type="match status" value="1"/>
</dbReference>
<keyword evidence="7" id="KW-0464">Manganese</keyword>
<feature type="binding site" evidence="7">
    <location>
        <position position="452"/>
    </location>
    <ligand>
        <name>Mn(2+)</name>
        <dbReference type="ChEBI" id="CHEBI:29035"/>
        <label>2</label>
    </ligand>
</feature>
<dbReference type="Pfam" id="PF02272">
    <property type="entry name" value="DHHA1"/>
    <property type="match status" value="1"/>
</dbReference>
<dbReference type="Pfam" id="PF21370">
    <property type="entry name" value="PAS_GdpP"/>
    <property type="match status" value="1"/>
</dbReference>
<dbReference type="InterPro" id="IPR014528">
    <property type="entry name" value="GdpP/PdeA"/>
</dbReference>
<keyword evidence="2 6" id="KW-1003">Cell membrane</keyword>
<feature type="binding site" evidence="7">
    <location>
        <position position="428"/>
    </location>
    <ligand>
        <name>Mn(2+)</name>
        <dbReference type="ChEBI" id="CHEBI:29035"/>
        <label>1</label>
    </ligand>
</feature>
<comment type="cofactor">
    <cofactor evidence="7">
        <name>Mn(2+)</name>
        <dbReference type="ChEBI" id="CHEBI:29035"/>
    </cofactor>
    <text evidence="7">For phosphodiesterase activity, probably binds 2 Mn(2+) per subunit.</text>
</comment>
<dbReference type="InterPro" id="IPR051319">
    <property type="entry name" value="Oligoribo/pAp-PDE_c-di-AMP_PDE"/>
</dbReference>
<feature type="binding site" evidence="7">
    <location>
        <position position="428"/>
    </location>
    <ligand>
        <name>Mn(2+)</name>
        <dbReference type="ChEBI" id="CHEBI:29035"/>
        <label>2</label>
    </ligand>
</feature>
<evidence type="ECO:0000256" key="3">
    <source>
        <dbReference type="ARBA" id="ARBA00022692"/>
    </source>
</evidence>
<dbReference type="GO" id="GO:0003676">
    <property type="term" value="F:nucleic acid binding"/>
    <property type="evidence" value="ECO:0007669"/>
    <property type="project" value="UniProtKB-UniRule"/>
</dbReference>
<evidence type="ECO:0000259" key="11">
    <source>
        <dbReference type="Pfam" id="PF21370"/>
    </source>
</evidence>
<gene>
    <name evidence="12" type="ORF">E4100_08280</name>
</gene>
<evidence type="ECO:0000256" key="5">
    <source>
        <dbReference type="ARBA" id="ARBA00023136"/>
    </source>
</evidence>
<name>A0A4Z0D163_9FIRM</name>
<dbReference type="OrthoDB" id="9759476at2"/>
<feature type="binding site" evidence="7">
    <location>
        <position position="360"/>
    </location>
    <ligand>
        <name>Mn(2+)</name>
        <dbReference type="ChEBI" id="CHEBI:29035"/>
        <label>2</label>
    </ligand>
</feature>
<accession>A0A4Z0D163</accession>
<feature type="domain" description="Cyclic-di-AMP phosphodiesterase GdpP-like PAS" evidence="11">
    <location>
        <begin position="72"/>
        <end position="147"/>
    </location>
</feature>
<comment type="subcellular location">
    <subcellularLocation>
        <location evidence="1">Cell membrane</location>
        <topology evidence="1">Multi-pass membrane protein</topology>
    </subcellularLocation>
</comment>
<evidence type="ECO:0000256" key="1">
    <source>
        <dbReference type="ARBA" id="ARBA00004651"/>
    </source>
</evidence>
<feature type="domain" description="DHHA1" evidence="10">
    <location>
        <begin position="579"/>
        <end position="660"/>
    </location>
</feature>
<comment type="function">
    <text evidence="6">Has phosphodiesterase (PDE) activity against cyclic-di-AMP (c-di-AMP).</text>
</comment>
<evidence type="ECO:0000256" key="8">
    <source>
        <dbReference type="SAM" id="Phobius"/>
    </source>
</evidence>
<dbReference type="Gene3D" id="3.10.310.30">
    <property type="match status" value="1"/>
</dbReference>
<dbReference type="GO" id="GO:0005886">
    <property type="term" value="C:plasma membrane"/>
    <property type="evidence" value="ECO:0007669"/>
    <property type="project" value="UniProtKB-SubCell"/>
</dbReference>
<keyword evidence="3 8" id="KW-0812">Transmembrane</keyword>
<dbReference type="PIRSF" id="PIRSF026583">
    <property type="entry name" value="YybT"/>
    <property type="match status" value="1"/>
</dbReference>
<comment type="caution">
    <text evidence="12">The sequence shown here is derived from an EMBL/GenBank/DDBJ whole genome shotgun (WGS) entry which is preliminary data.</text>
</comment>
<dbReference type="GO" id="GO:0046872">
    <property type="term" value="F:metal ion binding"/>
    <property type="evidence" value="ECO:0007669"/>
    <property type="project" value="UniProtKB-KW"/>
</dbReference>
<dbReference type="AlphaFoldDB" id="A0A4Z0D163"/>
<dbReference type="Gene3D" id="3.30.450.20">
    <property type="entry name" value="PAS domain"/>
    <property type="match status" value="1"/>
</dbReference>
<evidence type="ECO:0000259" key="10">
    <source>
        <dbReference type="Pfam" id="PF02272"/>
    </source>
</evidence>
<feature type="domain" description="DDH" evidence="9">
    <location>
        <begin position="348"/>
        <end position="504"/>
    </location>
</feature>
<evidence type="ECO:0000256" key="4">
    <source>
        <dbReference type="ARBA" id="ARBA00022989"/>
    </source>
</evidence>
<keyword evidence="6" id="KW-0378">Hydrolase</keyword>
<dbReference type="RefSeq" id="WP_135271579.1">
    <property type="nucleotide sequence ID" value="NZ_SRIB01000012.1"/>
</dbReference>
<feature type="binding site" evidence="7">
    <location>
        <position position="354"/>
    </location>
    <ligand>
        <name>Mn(2+)</name>
        <dbReference type="ChEBI" id="CHEBI:29035"/>
        <label>1</label>
    </ligand>
</feature>
<evidence type="ECO:0000313" key="12">
    <source>
        <dbReference type="EMBL" id="TFZ39481.1"/>
    </source>
</evidence>
<keyword evidence="5 6" id="KW-0472">Membrane</keyword>
<proteinExistence type="inferred from homology"/>
<evidence type="ECO:0000313" key="13">
    <source>
        <dbReference type="Proteomes" id="UP000298381"/>
    </source>
</evidence>
<sequence>MKDKLFSWKDLYIYIIISLAFMIIMLFYQPIISFIMALFIGYMVYYSFKLIEDTNLLFKRAIEELSNTFDSATKHAIFNMPFPMIFIDELGKVTWYNTPFLNLSQEEDLLNRPLTDLVPLFNINLLKSAKENEPIDIEFKNRYYKVFPNFLENKRQNDKENLTILYWVDNTDFIELSRAYRNERPIIILAFIDNYDDIKSSTPDTHRPILMAEIDRMVNEYFNQHNALVRKYESDKYMIVINQVDFEKIKQSRFALLDQLRELKMGNAIPITLSIGASQKQEGLLDSYKDARASIDVALGRGGDQAVVNTGSGFEFFGGKSKAVEKRNKVKARVMADALKQLITQSDKVFIMSHKNPDMDALGSAFGTLRGVVENKKEGYIIFNEDNPSIKNMISLMQTESPELMERLISTQNALEMIGENDLLISVDNHKPSLAESIEMIDSMSKIVVIDHHRRGAEFMDDSMLVYIEPYASSASELVTEIISYMGYENKITKFEAEALLAGITVDTKNFTFQTGVRTFEAASILKRAGADTLVVKQLFRDDFNTFINKAEVIRSAKLVHDSIAIGRLEKTMDDSILIAAQAANELLNINNVEASFVLSKLKDSIHISGRSLGNISVQLILEKLGGGGHLTSAGTQLHNVSIEEAEKILIETIDKYLQEGDEK</sequence>
<dbReference type="InterPro" id="IPR038763">
    <property type="entry name" value="DHH_sf"/>
</dbReference>
<feature type="binding site" evidence="7">
    <location>
        <position position="507"/>
    </location>
    <ligand>
        <name>Mn(2+)</name>
        <dbReference type="ChEBI" id="CHEBI:29035"/>
        <label>2</label>
    </ligand>
</feature>
<keyword evidence="7" id="KW-0479">Metal-binding</keyword>
<dbReference type="GO" id="GO:0106409">
    <property type="term" value="F:cyclic-di-AMP phosphodiesterase activity"/>
    <property type="evidence" value="ECO:0007669"/>
    <property type="project" value="RHEA"/>
</dbReference>
<dbReference type="Proteomes" id="UP000298381">
    <property type="component" value="Unassembled WGS sequence"/>
</dbReference>